<protein>
    <submittedName>
        <fullName evidence="1">Uncharacterized protein</fullName>
    </submittedName>
</protein>
<proteinExistence type="predicted"/>
<reference evidence="2" key="1">
    <citation type="submission" date="2016-10" db="EMBL/GenBank/DDBJ databases">
        <authorList>
            <person name="Varghese N."/>
            <person name="Submissions S."/>
        </authorList>
    </citation>
    <scope>NUCLEOTIDE SEQUENCE [LARGE SCALE GENOMIC DNA]</scope>
    <source>
        <strain evidence="2">DSM 25811 / CCM 8410 / LMG 26954 / E90</strain>
    </source>
</reference>
<sequence length="117" mass="13600">MIKILFAADGINMEQEAFSFIRELNRETPVYLYGVFLPKRSLRYWLLRAGSLFLLPPYDDRTQQQLIVAPARFAALYNKYRNKHSSCWGRGETPVLKLKKESRYADLLVIGYAVLPV</sequence>
<dbReference type="RefSeq" id="WP_090390214.1">
    <property type="nucleotide sequence ID" value="NZ_FMZO01000005.1"/>
</dbReference>
<dbReference type="OrthoDB" id="659195at2"/>
<evidence type="ECO:0000313" key="1">
    <source>
        <dbReference type="EMBL" id="SDD02735.1"/>
    </source>
</evidence>
<accession>A0A1G6RFB2</accession>
<keyword evidence="2" id="KW-1185">Reference proteome</keyword>
<gene>
    <name evidence="1" type="ORF">SAMN04487894_105246</name>
</gene>
<dbReference type="EMBL" id="FMZO01000005">
    <property type="protein sequence ID" value="SDD02735.1"/>
    <property type="molecule type" value="Genomic_DNA"/>
</dbReference>
<evidence type="ECO:0000313" key="2">
    <source>
        <dbReference type="Proteomes" id="UP000198757"/>
    </source>
</evidence>
<name>A0A1G6RFB2_NIADE</name>
<organism evidence="1 2">
    <name type="scientific">Niabella drilacis (strain DSM 25811 / CCM 8410 / CCUG 62505 / LMG 26954 / E90)</name>
    <dbReference type="NCBI Taxonomy" id="1285928"/>
    <lineage>
        <taxon>Bacteria</taxon>
        <taxon>Pseudomonadati</taxon>
        <taxon>Bacteroidota</taxon>
        <taxon>Chitinophagia</taxon>
        <taxon>Chitinophagales</taxon>
        <taxon>Chitinophagaceae</taxon>
        <taxon>Niabella</taxon>
    </lineage>
</organism>
<dbReference type="Proteomes" id="UP000198757">
    <property type="component" value="Unassembled WGS sequence"/>
</dbReference>
<dbReference type="STRING" id="1285928.SAMN04487894_105246"/>
<dbReference type="AlphaFoldDB" id="A0A1G6RFB2"/>